<protein>
    <recommendedName>
        <fullName evidence="2">Tox-REase-2 domain-containing protein</fullName>
    </recommendedName>
</protein>
<evidence type="ECO:0000313" key="3">
    <source>
        <dbReference type="EMBL" id="QDU64723.1"/>
    </source>
</evidence>
<name>A0A518BCU6_9BACT</name>
<evidence type="ECO:0000256" key="1">
    <source>
        <dbReference type="SAM" id="MobiDB-lite"/>
    </source>
</evidence>
<reference evidence="3 4" key="1">
    <citation type="submission" date="2019-02" db="EMBL/GenBank/DDBJ databases">
        <title>Deep-cultivation of Planctomycetes and their phenomic and genomic characterization uncovers novel biology.</title>
        <authorList>
            <person name="Wiegand S."/>
            <person name="Jogler M."/>
            <person name="Boedeker C."/>
            <person name="Pinto D."/>
            <person name="Vollmers J."/>
            <person name="Rivas-Marin E."/>
            <person name="Kohn T."/>
            <person name="Peeters S.H."/>
            <person name="Heuer A."/>
            <person name="Rast P."/>
            <person name="Oberbeckmann S."/>
            <person name="Bunk B."/>
            <person name="Jeske O."/>
            <person name="Meyerdierks A."/>
            <person name="Storesund J.E."/>
            <person name="Kallscheuer N."/>
            <person name="Luecker S."/>
            <person name="Lage O.M."/>
            <person name="Pohl T."/>
            <person name="Merkel B.J."/>
            <person name="Hornburger P."/>
            <person name="Mueller R.-W."/>
            <person name="Bruemmer F."/>
            <person name="Labrenz M."/>
            <person name="Spormann A.M."/>
            <person name="Op den Camp H."/>
            <person name="Overmann J."/>
            <person name="Amann R."/>
            <person name="Jetten M.S.M."/>
            <person name="Mascher T."/>
            <person name="Medema M.H."/>
            <person name="Devos D.P."/>
            <person name="Kaster A.-K."/>
            <person name="Ovreas L."/>
            <person name="Rohde M."/>
            <person name="Galperin M.Y."/>
            <person name="Jogler C."/>
        </authorList>
    </citation>
    <scope>NUCLEOTIDE SEQUENCE [LARGE SCALE GENOMIC DNA]</scope>
    <source>
        <strain evidence="3 4">Pan216</strain>
    </source>
</reference>
<evidence type="ECO:0000313" key="4">
    <source>
        <dbReference type="Proteomes" id="UP000317093"/>
    </source>
</evidence>
<feature type="region of interest" description="Disordered" evidence="1">
    <location>
        <begin position="328"/>
        <end position="358"/>
    </location>
</feature>
<organism evidence="3 4">
    <name type="scientific">Kolteria novifilia</name>
    <dbReference type="NCBI Taxonomy" id="2527975"/>
    <lineage>
        <taxon>Bacteria</taxon>
        <taxon>Pseudomonadati</taxon>
        <taxon>Planctomycetota</taxon>
        <taxon>Planctomycetia</taxon>
        <taxon>Kolteriales</taxon>
        <taxon>Kolteriaceae</taxon>
        <taxon>Kolteria</taxon>
    </lineage>
</organism>
<evidence type="ECO:0000259" key="2">
    <source>
        <dbReference type="Pfam" id="PF15646"/>
    </source>
</evidence>
<keyword evidence="4" id="KW-1185">Reference proteome</keyword>
<dbReference type="EMBL" id="CP036279">
    <property type="protein sequence ID" value="QDU64723.1"/>
    <property type="molecule type" value="Genomic_DNA"/>
</dbReference>
<sequence>MPDRSEASARVVVERVDPGKLEHIDLQKIPNKQITKLLSLGHVLYVSRRGEPDVYVWPLGNQSLVVAPYRVREGPGAITEPYRTYASPYIERGVTYTTYCRVVGSGPSTITPRVLAESHYFVPRLQGYLNDRVDTIRFGVSLVPFGAAAIAFEEEGITSVEGWISVGADVAGSLTFGASKALVRLSRLRAISARMRAAGRSEKAIESVLKGEHLVPAAGLGRALHALKTAGSSNILNLVFSSNIALKQVQITGLALHGTELVFVGKQFADDIAEGDRQSAIVNSGQLIFRIVAGAGLLRHAASANPDVAKAGQRVANEAKELTRDLIRDEAGSVPNPKGRRGRGNKKVEAKGKASTGNVGRTWTQQKYDEWYEGLETRDAMGQKQPVSRAYQIRKAGPKERLVRGGGTKVWVDGLDGTTIIEAKHVNKPKISPYIPYSEAFEMVRGKVLGGTESELVRMKAAILDESTPLVRVVLKTNINEAKPVFDRLFSELAIPGEVVVEP</sequence>
<feature type="domain" description="Tox-REase-2" evidence="2">
    <location>
        <begin position="389"/>
        <end position="482"/>
    </location>
</feature>
<dbReference type="InterPro" id="IPR028906">
    <property type="entry name" value="Tox-REase-2_dom"/>
</dbReference>
<dbReference type="Proteomes" id="UP000317093">
    <property type="component" value="Chromosome"/>
</dbReference>
<dbReference type="KEGG" id="knv:Pan216_56140"/>
<dbReference type="Pfam" id="PF15646">
    <property type="entry name" value="Tox-REase-2"/>
    <property type="match status" value="1"/>
</dbReference>
<proteinExistence type="predicted"/>
<dbReference type="AlphaFoldDB" id="A0A518BCU6"/>
<accession>A0A518BCU6</accession>
<gene>
    <name evidence="3" type="ORF">Pan216_56140</name>
</gene>